<sequence length="402" mass="42848">MTGRVEVVGGPNNSVVFATLHEGSVFGEISLLALAGGNRRTADVRSKGFSQLFSLCKADFESIMSDYPDAQKILRKRAKKVLMMNSKMEKSNQNKMESEEVIKSRQDTPKLLLTVVQEDHLDAMSQCSDDILVIEQTQRPLPDNAGKYNDGRKSPGPDTGEKPVSQLTPVIPDTPTEIAGSLGEDAGELSVDTPTVVAAETSADVSPAEDAAKSAKDASGDTGDIPREAPAEDKPAFVVLETPTEAGIYPSPLKAAPAVLTYEDDNELPIVHPIKTQERDQKRSPPVGAPKPAKPQKAKPKLKPKPNRVGPSNGAARARDASKVKSNKVAPENGKSSGRLNGAEQPKAEDKVTSELDVPSEPPAVFTISAEGIANPAYIAAQEDDAESEEKRNDDAVNETIV</sequence>
<dbReference type="CDD" id="cd00038">
    <property type="entry name" value="CAP_ED"/>
    <property type="match status" value="1"/>
</dbReference>
<dbReference type="GO" id="GO:0044877">
    <property type="term" value="F:protein-containing complex binding"/>
    <property type="evidence" value="ECO:0007669"/>
    <property type="project" value="TreeGrafter"/>
</dbReference>
<protein>
    <recommendedName>
        <fullName evidence="10">Cyclic nucleotide-binding domain-containing protein</fullName>
    </recommendedName>
</protein>
<proteinExistence type="predicted"/>
<feature type="compositionally biased region" description="Basic and acidic residues" evidence="9">
    <location>
        <begin position="210"/>
        <end position="235"/>
    </location>
</feature>
<feature type="compositionally biased region" description="Basic residues" evidence="9">
    <location>
        <begin position="294"/>
        <end position="306"/>
    </location>
</feature>
<dbReference type="PANTHER" id="PTHR45638">
    <property type="entry name" value="CYCLIC NUCLEOTIDE-GATED CATION CHANNEL SUBUNIT A"/>
    <property type="match status" value="1"/>
</dbReference>
<dbReference type="GO" id="GO:0030553">
    <property type="term" value="F:cGMP binding"/>
    <property type="evidence" value="ECO:0007669"/>
    <property type="project" value="TreeGrafter"/>
</dbReference>
<keyword evidence="2" id="KW-0813">Transport</keyword>
<dbReference type="GO" id="GO:0017071">
    <property type="term" value="C:intracellular cyclic nucleotide activated cation channel complex"/>
    <property type="evidence" value="ECO:0007669"/>
    <property type="project" value="TreeGrafter"/>
</dbReference>
<dbReference type="Gene3D" id="2.60.120.10">
    <property type="entry name" value="Jelly Rolls"/>
    <property type="match status" value="1"/>
</dbReference>
<dbReference type="GO" id="GO:0005222">
    <property type="term" value="F:intracellularly cAMP-activated cation channel activity"/>
    <property type="evidence" value="ECO:0007669"/>
    <property type="project" value="TreeGrafter"/>
</dbReference>
<dbReference type="InterPro" id="IPR000595">
    <property type="entry name" value="cNMP-bd_dom"/>
</dbReference>
<comment type="caution">
    <text evidence="11">The sequence shown here is derived from an EMBL/GenBank/DDBJ whole genome shotgun (WGS) entry which is preliminary data.</text>
</comment>
<dbReference type="SUPFAM" id="SSF51206">
    <property type="entry name" value="cAMP-binding domain-like"/>
    <property type="match status" value="1"/>
</dbReference>
<dbReference type="PROSITE" id="PS00889">
    <property type="entry name" value="CNMP_BINDING_2"/>
    <property type="match status" value="1"/>
</dbReference>
<evidence type="ECO:0000256" key="8">
    <source>
        <dbReference type="ARBA" id="ARBA00023303"/>
    </source>
</evidence>
<keyword evidence="8" id="KW-0407">Ion channel</keyword>
<evidence type="ECO:0000256" key="5">
    <source>
        <dbReference type="ARBA" id="ARBA00023065"/>
    </source>
</evidence>
<reference evidence="11" key="1">
    <citation type="journal article" date="2023" name="Mol. Biol. Evol.">
        <title>Third-Generation Sequencing Reveals the Adaptive Role of the Epigenome in Three Deep-Sea Polychaetes.</title>
        <authorList>
            <person name="Perez M."/>
            <person name="Aroh O."/>
            <person name="Sun Y."/>
            <person name="Lan Y."/>
            <person name="Juniper S.K."/>
            <person name="Young C.R."/>
            <person name="Angers B."/>
            <person name="Qian P.Y."/>
        </authorList>
    </citation>
    <scope>NUCLEOTIDE SEQUENCE</scope>
    <source>
        <strain evidence="11">R07B-5</strain>
    </source>
</reference>
<dbReference type="InterPro" id="IPR018488">
    <property type="entry name" value="cNMP-bd_CS"/>
</dbReference>
<evidence type="ECO:0000313" key="12">
    <source>
        <dbReference type="Proteomes" id="UP001209878"/>
    </source>
</evidence>
<dbReference type="PANTHER" id="PTHR45638:SF1">
    <property type="entry name" value="CYCLIC NUCLEOTIDE-GATED ION CHANNEL SUBUNIT B, ISOFORM A"/>
    <property type="match status" value="1"/>
</dbReference>
<dbReference type="GO" id="GO:0005886">
    <property type="term" value="C:plasma membrane"/>
    <property type="evidence" value="ECO:0007669"/>
    <property type="project" value="TreeGrafter"/>
</dbReference>
<accession>A0AAD9NXH0</accession>
<dbReference type="EMBL" id="JAODUO010000275">
    <property type="protein sequence ID" value="KAK2184242.1"/>
    <property type="molecule type" value="Genomic_DNA"/>
</dbReference>
<feature type="region of interest" description="Disordered" evidence="9">
    <location>
        <begin position="263"/>
        <end position="361"/>
    </location>
</feature>
<keyword evidence="3" id="KW-0812">Transmembrane</keyword>
<evidence type="ECO:0000256" key="2">
    <source>
        <dbReference type="ARBA" id="ARBA00022448"/>
    </source>
</evidence>
<evidence type="ECO:0000256" key="9">
    <source>
        <dbReference type="SAM" id="MobiDB-lite"/>
    </source>
</evidence>
<feature type="region of interest" description="Disordered" evidence="9">
    <location>
        <begin position="138"/>
        <end position="181"/>
    </location>
</feature>
<evidence type="ECO:0000256" key="4">
    <source>
        <dbReference type="ARBA" id="ARBA00022989"/>
    </source>
</evidence>
<name>A0AAD9NXH0_RIDPI</name>
<dbReference type="Proteomes" id="UP001209878">
    <property type="component" value="Unassembled WGS sequence"/>
</dbReference>
<keyword evidence="6" id="KW-0472">Membrane</keyword>
<dbReference type="Pfam" id="PF00027">
    <property type="entry name" value="cNMP_binding"/>
    <property type="match status" value="1"/>
</dbReference>
<organism evidence="11 12">
    <name type="scientific">Ridgeia piscesae</name>
    <name type="common">Tubeworm</name>
    <dbReference type="NCBI Taxonomy" id="27915"/>
    <lineage>
        <taxon>Eukaryota</taxon>
        <taxon>Metazoa</taxon>
        <taxon>Spiralia</taxon>
        <taxon>Lophotrochozoa</taxon>
        <taxon>Annelida</taxon>
        <taxon>Polychaeta</taxon>
        <taxon>Sedentaria</taxon>
        <taxon>Canalipalpata</taxon>
        <taxon>Sabellida</taxon>
        <taxon>Siboglinidae</taxon>
        <taxon>Ridgeia</taxon>
    </lineage>
</organism>
<feature type="region of interest" description="Disordered" evidence="9">
    <location>
        <begin position="200"/>
        <end position="236"/>
    </location>
</feature>
<dbReference type="PROSITE" id="PS50042">
    <property type="entry name" value="CNMP_BINDING_3"/>
    <property type="match status" value="1"/>
</dbReference>
<evidence type="ECO:0000256" key="7">
    <source>
        <dbReference type="ARBA" id="ARBA00023286"/>
    </source>
</evidence>
<evidence type="ECO:0000256" key="3">
    <source>
        <dbReference type="ARBA" id="ARBA00022692"/>
    </source>
</evidence>
<feature type="domain" description="Cyclic nucleotide-binding" evidence="10">
    <location>
        <begin position="1"/>
        <end position="64"/>
    </location>
</feature>
<dbReference type="AlphaFoldDB" id="A0AAD9NXH0"/>
<keyword evidence="12" id="KW-1185">Reference proteome</keyword>
<feature type="region of interest" description="Disordered" evidence="9">
    <location>
        <begin position="381"/>
        <end position="402"/>
    </location>
</feature>
<dbReference type="InterPro" id="IPR018490">
    <property type="entry name" value="cNMP-bd_dom_sf"/>
</dbReference>
<dbReference type="InterPro" id="IPR014710">
    <property type="entry name" value="RmlC-like_jellyroll"/>
</dbReference>
<evidence type="ECO:0000313" key="11">
    <source>
        <dbReference type="EMBL" id="KAK2184242.1"/>
    </source>
</evidence>
<evidence type="ECO:0000256" key="6">
    <source>
        <dbReference type="ARBA" id="ARBA00023136"/>
    </source>
</evidence>
<dbReference type="InterPro" id="IPR050866">
    <property type="entry name" value="CNG_cation_channel"/>
</dbReference>
<comment type="subcellular location">
    <subcellularLocation>
        <location evidence="1">Membrane</location>
        <topology evidence="1">Multi-pass membrane protein</topology>
    </subcellularLocation>
</comment>
<feature type="compositionally biased region" description="Basic and acidic residues" evidence="9">
    <location>
        <begin position="149"/>
        <end position="161"/>
    </location>
</feature>
<evidence type="ECO:0000259" key="10">
    <source>
        <dbReference type="PROSITE" id="PS50042"/>
    </source>
</evidence>
<keyword evidence="4" id="KW-1133">Transmembrane helix</keyword>
<evidence type="ECO:0000256" key="1">
    <source>
        <dbReference type="ARBA" id="ARBA00004141"/>
    </source>
</evidence>
<gene>
    <name evidence="11" type="ORF">NP493_275g03038</name>
</gene>
<keyword evidence="5" id="KW-0406">Ion transport</keyword>
<keyword evidence="7" id="KW-1071">Ligand-gated ion channel</keyword>
<dbReference type="GO" id="GO:0005223">
    <property type="term" value="F:intracellularly cGMP-activated cation channel activity"/>
    <property type="evidence" value="ECO:0007669"/>
    <property type="project" value="TreeGrafter"/>
</dbReference>